<organism evidence="1 2">
    <name type="scientific">Pangasius djambal</name>
    <dbReference type="NCBI Taxonomy" id="1691987"/>
    <lineage>
        <taxon>Eukaryota</taxon>
        <taxon>Metazoa</taxon>
        <taxon>Chordata</taxon>
        <taxon>Craniata</taxon>
        <taxon>Vertebrata</taxon>
        <taxon>Euteleostomi</taxon>
        <taxon>Actinopterygii</taxon>
        <taxon>Neopterygii</taxon>
        <taxon>Teleostei</taxon>
        <taxon>Ostariophysi</taxon>
        <taxon>Siluriformes</taxon>
        <taxon>Pangasiidae</taxon>
        <taxon>Pangasius</taxon>
    </lineage>
</organism>
<comment type="caution">
    <text evidence="1">The sequence shown here is derived from an EMBL/GenBank/DDBJ whole genome shotgun (WGS) entry which is preliminary data.</text>
</comment>
<proteinExistence type="predicted"/>
<sequence length="85" mass="9796">MRALYVSVLLLMFGLAVLSCDHGHHHGHHHDHHHGHHHGHHHDHHHGHHHGDVKMFHGASKWSAEANLPPEEEELHPRPCPRPRP</sequence>
<dbReference type="EMBL" id="CM040983">
    <property type="protein sequence ID" value="MCJ8735561.1"/>
    <property type="molecule type" value="Genomic_DNA"/>
</dbReference>
<keyword evidence="2" id="KW-1185">Reference proteome</keyword>
<accession>A0ACC5YIN1</accession>
<evidence type="ECO:0000313" key="1">
    <source>
        <dbReference type="EMBL" id="MCJ8735561.1"/>
    </source>
</evidence>
<name>A0ACC5YIN1_9TELE</name>
<protein>
    <submittedName>
        <fullName evidence="1">Uncharacterized protein</fullName>
    </submittedName>
</protein>
<evidence type="ECO:0000313" key="2">
    <source>
        <dbReference type="Proteomes" id="UP000830395"/>
    </source>
</evidence>
<reference evidence="1" key="1">
    <citation type="submission" date="2020-02" db="EMBL/GenBank/DDBJ databases">
        <title>Genome sequencing of the panga catfish, Pangasius djambal.</title>
        <authorList>
            <person name="Wen M."/>
            <person name="Zahm M."/>
            <person name="Roques C."/>
            <person name="Cabau C."/>
            <person name="Klopp C."/>
            <person name="Donnadieu C."/>
            <person name="Jouanno E."/>
            <person name="Avarre J.-C."/>
            <person name="Campet M."/>
            <person name="Ha T."/>
            <person name="Dugue R."/>
            <person name="Lampietro C."/>
            <person name="Louis A."/>
            <person name="Herpin A."/>
            <person name="Echchiki A."/>
            <person name="Berthelot C."/>
            <person name="Parey E."/>
            <person name="Roest-Crollius H."/>
            <person name="Braasch I."/>
            <person name="Postlethwait J.H."/>
            <person name="Bobe J."/>
            <person name="Montfort J."/>
            <person name="Bouchez O."/>
            <person name="Begum T."/>
            <person name="Schartl M."/>
            <person name="Gustiano R."/>
            <person name="Guiguen Y."/>
        </authorList>
    </citation>
    <scope>NUCLEOTIDE SEQUENCE</scope>
    <source>
        <strain evidence="1">Pdj_M5554</strain>
    </source>
</reference>
<dbReference type="Proteomes" id="UP000830395">
    <property type="component" value="Chromosome 9"/>
</dbReference>
<gene>
    <name evidence="1" type="ORF">PDJAM_G00248520</name>
</gene>